<feature type="compositionally biased region" description="Polar residues" evidence="1">
    <location>
        <begin position="720"/>
        <end position="737"/>
    </location>
</feature>
<comment type="caution">
    <text evidence="3">The sequence shown here is derived from an EMBL/GenBank/DDBJ whole genome shotgun (WGS) entry which is preliminary data.</text>
</comment>
<feature type="region of interest" description="Disordered" evidence="1">
    <location>
        <begin position="833"/>
        <end position="865"/>
    </location>
</feature>
<dbReference type="AlphaFoldDB" id="A0A9N9B502"/>
<proteinExistence type="predicted"/>
<name>A0A9N9B502_9GLOM</name>
<feature type="domain" description="Protein kinase" evidence="2">
    <location>
        <begin position="146"/>
        <end position="453"/>
    </location>
</feature>
<feature type="compositionally biased region" description="Low complexity" evidence="1">
    <location>
        <begin position="778"/>
        <end position="792"/>
    </location>
</feature>
<dbReference type="Proteomes" id="UP000789508">
    <property type="component" value="Unassembled WGS sequence"/>
</dbReference>
<dbReference type="PANTHER" id="PTHR44329">
    <property type="entry name" value="SERINE/THREONINE-PROTEIN KINASE TNNI3K-RELATED"/>
    <property type="match status" value="1"/>
</dbReference>
<gene>
    <name evidence="3" type="ORF">ALEPTO_LOCUS6081</name>
</gene>
<organism evidence="3 4">
    <name type="scientific">Ambispora leptoticha</name>
    <dbReference type="NCBI Taxonomy" id="144679"/>
    <lineage>
        <taxon>Eukaryota</taxon>
        <taxon>Fungi</taxon>
        <taxon>Fungi incertae sedis</taxon>
        <taxon>Mucoromycota</taxon>
        <taxon>Glomeromycotina</taxon>
        <taxon>Glomeromycetes</taxon>
        <taxon>Archaeosporales</taxon>
        <taxon>Ambisporaceae</taxon>
        <taxon>Ambispora</taxon>
    </lineage>
</organism>
<sequence>MTSSISNSPESASTQSSQHNTVIAGTINEILYKSRESFTNFTEISQAIEQRSNLTPQEKSWLLKFLYEKEELDNLTLQKGEKHYCSLCNHFHYSTIYCDNCMKELLRNGFEEWTSGVPLIDKFIQRCQMEKPIPRFIVEWIPFEDFTLVQYKTRGGFGEIYTAIWQRGRIVGWDKDRGAFIRQPNIAVALKNLFKDPDEDFFKEAETCLSMKGDTRFIVECYGLSRNPTTGNLIIVMAYMEQGDLRNYLHDNADKLTWKDKFMIISQISNGLSRIHQKGLVHGDLHSGNILRSNLGTNRITDLGFRGPPQKTYSKLMRSCWHPDKDQRPSASEVKEFADSALKKIYDESSLTSPEEKISVMTPSIKSERPPQNPSSFLFSQMLDTRSMNLQYESWKSSLAIKPEESIGSTAQNSLPLLSSTQSRKSNEFLTSNMVPTPSPLLIPRATSSSPFVSSPTTSPTTSLPPNSYVPRGRATKLLPFKNTFDDSDDDTNDKDAVAVNSSSNLKDKATAAIDVAAAIAAASEAMSSNLGENVGEKSLSEDGEEKSLVECIEEKSLPVPTIEQKRQQLTSHSLNSTDSSNLNDSKQTSDSQNESKSIVLQSSNSLKEENNSSVEPNNQSKNPSSPPPPIDTKTVKNSSKNVMHKLDPELSEKIPVISSPRISPTNAAPTIDNRRRGSLNALPQNTYDHSVGTQNENLRINTDCYLTNATPAYPLLPSPATSQDNSRRNSFSSQPLSHHGSADSLDSPQFGPPLPRMYKPPPNNYNNNWSRHASVVSNPTTQSIPSSQSSPFLKTSKPMSLQQFVLDEADLNEIEISNDPAEEMNKLIKELDKARPKPPKQSWKAKDVENSEYEYKPPSPDTNNEVIESNASYTNFHEPFQNTNLSQSLANTNFNGQNIEPQTLQQQQQFAPQHYRNPLSMANPGTIMIPQNPTSPQQPFSSPPTSLQFNPQPQFQQPKRTSAPAIITPNAVNPGTVPHSPMHASMMMYHQYRGMPMDFRMQQPLEIVNEQLQSSASSIISTHTDPGELSDNATVGRTRSGSDKSVKSGLRAKFGTIWKKKKE</sequence>
<evidence type="ECO:0000313" key="4">
    <source>
        <dbReference type="Proteomes" id="UP000789508"/>
    </source>
</evidence>
<dbReference type="InterPro" id="IPR051681">
    <property type="entry name" value="Ser/Thr_Kinases-Pseudokinases"/>
</dbReference>
<dbReference type="SUPFAM" id="SSF56112">
    <property type="entry name" value="Protein kinase-like (PK-like)"/>
    <property type="match status" value="1"/>
</dbReference>
<feature type="compositionally biased region" description="Low complexity" evidence="1">
    <location>
        <begin position="931"/>
        <end position="958"/>
    </location>
</feature>
<accession>A0A9N9B502</accession>
<dbReference type="GO" id="GO:0005524">
    <property type="term" value="F:ATP binding"/>
    <property type="evidence" value="ECO:0007669"/>
    <property type="project" value="InterPro"/>
</dbReference>
<dbReference type="InterPro" id="IPR000719">
    <property type="entry name" value="Prot_kinase_dom"/>
</dbReference>
<dbReference type="PROSITE" id="PS50011">
    <property type="entry name" value="PROTEIN_KINASE_DOM"/>
    <property type="match status" value="1"/>
</dbReference>
<feature type="compositionally biased region" description="Polar residues" evidence="1">
    <location>
        <begin position="682"/>
        <end position="691"/>
    </location>
</feature>
<dbReference type="InterPro" id="IPR011009">
    <property type="entry name" value="Kinase-like_dom_sf"/>
</dbReference>
<dbReference type="InterPro" id="IPR001245">
    <property type="entry name" value="Ser-Thr/Tyr_kinase_cat_dom"/>
</dbReference>
<dbReference type="PANTHER" id="PTHR44329:SF214">
    <property type="entry name" value="PROTEIN KINASE DOMAIN-CONTAINING PROTEIN"/>
    <property type="match status" value="1"/>
</dbReference>
<feature type="compositionally biased region" description="Polar residues" evidence="1">
    <location>
        <begin position="587"/>
        <end position="602"/>
    </location>
</feature>
<protein>
    <submittedName>
        <fullName evidence="3">8165_t:CDS:1</fullName>
    </submittedName>
</protein>
<feature type="compositionally biased region" description="Low complexity" evidence="1">
    <location>
        <begin position="570"/>
        <end position="586"/>
    </location>
</feature>
<dbReference type="Gene3D" id="1.10.510.10">
    <property type="entry name" value="Transferase(Phosphotransferase) domain 1"/>
    <property type="match status" value="1"/>
</dbReference>
<dbReference type="EMBL" id="CAJVPS010001946">
    <property type="protein sequence ID" value="CAG8555357.1"/>
    <property type="molecule type" value="Genomic_DNA"/>
</dbReference>
<feature type="region of interest" description="Disordered" evidence="1">
    <location>
        <begin position="1017"/>
        <end position="1048"/>
    </location>
</feature>
<feature type="region of interest" description="Disordered" evidence="1">
    <location>
        <begin position="716"/>
        <end position="796"/>
    </location>
</feature>
<dbReference type="GO" id="GO:0004674">
    <property type="term" value="F:protein serine/threonine kinase activity"/>
    <property type="evidence" value="ECO:0007669"/>
    <property type="project" value="TreeGrafter"/>
</dbReference>
<dbReference type="CDD" id="cd00180">
    <property type="entry name" value="PKc"/>
    <property type="match status" value="1"/>
</dbReference>
<evidence type="ECO:0000313" key="3">
    <source>
        <dbReference type="EMBL" id="CAG8555357.1"/>
    </source>
</evidence>
<feature type="compositionally biased region" description="Low complexity" evidence="1">
    <location>
        <begin position="447"/>
        <end position="467"/>
    </location>
</feature>
<reference evidence="3" key="1">
    <citation type="submission" date="2021-06" db="EMBL/GenBank/DDBJ databases">
        <authorList>
            <person name="Kallberg Y."/>
            <person name="Tangrot J."/>
            <person name="Rosling A."/>
        </authorList>
    </citation>
    <scope>NUCLEOTIDE SEQUENCE</scope>
    <source>
        <strain evidence="3">FL130A</strain>
    </source>
</reference>
<feature type="region of interest" description="Disordered" evidence="1">
    <location>
        <begin position="430"/>
        <end position="475"/>
    </location>
</feature>
<keyword evidence="4" id="KW-1185">Reference proteome</keyword>
<evidence type="ECO:0000256" key="1">
    <source>
        <dbReference type="SAM" id="MobiDB-lite"/>
    </source>
</evidence>
<feature type="compositionally biased region" description="Pro residues" evidence="1">
    <location>
        <begin position="751"/>
        <end position="764"/>
    </location>
</feature>
<dbReference type="OrthoDB" id="2791079at2759"/>
<feature type="compositionally biased region" description="Basic and acidic residues" evidence="1">
    <location>
        <begin position="845"/>
        <end position="856"/>
    </location>
</feature>
<dbReference type="Pfam" id="PF07714">
    <property type="entry name" value="PK_Tyr_Ser-Thr"/>
    <property type="match status" value="1"/>
</dbReference>
<feature type="region of interest" description="Disordered" evidence="1">
    <location>
        <begin position="560"/>
        <end position="691"/>
    </location>
</feature>
<evidence type="ECO:0000259" key="2">
    <source>
        <dbReference type="PROSITE" id="PS50011"/>
    </source>
</evidence>
<feature type="region of interest" description="Disordered" evidence="1">
    <location>
        <begin position="924"/>
        <end position="958"/>
    </location>
</feature>
<feature type="compositionally biased region" description="Low complexity" evidence="1">
    <location>
        <begin position="612"/>
        <end position="624"/>
    </location>
</feature>